<dbReference type="NCBIfam" id="TIGR01084">
    <property type="entry name" value="mutY"/>
    <property type="match status" value="1"/>
</dbReference>
<sequence length="355" mass="40356">MINWYDKTGNLSEKVVTEFRATLLAWYDQKGRTHLPWRTNTLPYHVWISEIMLQQTQVETVIPFYERFLAELPTVKALACADEELLLKLWSGLGYYSRVRNMQKAAQQVMTDFDGEFPTTAKSLQTLAGIGPYTAAAIASISFGEAVPALDGNMFRVFSRLLKIEADIAQPKSRHLFYEVILPIVDPKRPGDFNQAIMDLGTSLMRAKAETQADSPFAKFNLSYQDGTELTFPIKSKKVKQVPKFYAAIISEREGGLAYMQRPKTGLLANFWTFPLHEFDSWDAIYEGVNATYADAKQLNISTVTHLFTHQKWQVMLVQVAADDEQWTYLTPESYEGLPQTTLQLKLQAALKENL</sequence>
<keyword evidence="9" id="KW-0378">Hydrolase</keyword>
<keyword evidence="12" id="KW-0234">DNA repair</keyword>
<dbReference type="EMBL" id="LN774769">
    <property type="protein sequence ID" value="CEN27944.1"/>
    <property type="molecule type" value="Genomic_DNA"/>
</dbReference>
<evidence type="ECO:0000256" key="4">
    <source>
        <dbReference type="ARBA" id="ARBA00012045"/>
    </source>
</evidence>
<keyword evidence="6" id="KW-0004">4Fe-4S</keyword>
<keyword evidence="13 14" id="KW-0326">Glycosidase</keyword>
<dbReference type="InterPro" id="IPR004036">
    <property type="entry name" value="Endonuclease-III-like_CS2"/>
</dbReference>
<dbReference type="InterPro" id="IPR005760">
    <property type="entry name" value="A/G_AdeGlyc_MutY"/>
</dbReference>
<dbReference type="GO" id="GO:0006284">
    <property type="term" value="P:base-excision repair"/>
    <property type="evidence" value="ECO:0007669"/>
    <property type="project" value="UniProtKB-UniRule"/>
</dbReference>
<evidence type="ECO:0000256" key="1">
    <source>
        <dbReference type="ARBA" id="ARBA00000843"/>
    </source>
</evidence>
<evidence type="ECO:0000256" key="2">
    <source>
        <dbReference type="ARBA" id="ARBA00002933"/>
    </source>
</evidence>
<evidence type="ECO:0000256" key="14">
    <source>
        <dbReference type="RuleBase" id="RU365096"/>
    </source>
</evidence>
<dbReference type="InterPro" id="IPR003265">
    <property type="entry name" value="HhH-GPD_domain"/>
</dbReference>
<dbReference type="SUPFAM" id="SSF48150">
    <property type="entry name" value="DNA-glycosylase"/>
    <property type="match status" value="1"/>
</dbReference>
<dbReference type="HOGENOM" id="CLU_012862_0_3_9"/>
<evidence type="ECO:0000256" key="5">
    <source>
        <dbReference type="ARBA" id="ARBA00022023"/>
    </source>
</evidence>
<evidence type="ECO:0000256" key="13">
    <source>
        <dbReference type="ARBA" id="ARBA00023295"/>
    </source>
</evidence>
<protein>
    <recommendedName>
        <fullName evidence="5 14">Adenine DNA glycosylase</fullName>
        <ecNumber evidence="4 14">3.2.2.31</ecNumber>
    </recommendedName>
</protein>
<evidence type="ECO:0000256" key="3">
    <source>
        <dbReference type="ARBA" id="ARBA00008343"/>
    </source>
</evidence>
<gene>
    <name evidence="16" type="ORF">LACPI_0744</name>
</gene>
<dbReference type="FunFam" id="1.10.340.30:FF:000002">
    <property type="entry name" value="Adenine DNA glycosylase"/>
    <property type="match status" value="1"/>
</dbReference>
<keyword evidence="8 14" id="KW-0227">DNA damage</keyword>
<evidence type="ECO:0000256" key="8">
    <source>
        <dbReference type="ARBA" id="ARBA00022763"/>
    </source>
</evidence>
<evidence type="ECO:0000256" key="9">
    <source>
        <dbReference type="ARBA" id="ARBA00022801"/>
    </source>
</evidence>
<dbReference type="PANTHER" id="PTHR42944">
    <property type="entry name" value="ADENINE DNA GLYCOSYLASE"/>
    <property type="match status" value="1"/>
</dbReference>
<dbReference type="Pfam" id="PF00633">
    <property type="entry name" value="HHH"/>
    <property type="match status" value="1"/>
</dbReference>
<organism evidence="16 17">
    <name type="scientific">Pseudolactococcus piscium MKFS47</name>
    <dbReference type="NCBI Taxonomy" id="297352"/>
    <lineage>
        <taxon>Bacteria</taxon>
        <taxon>Bacillati</taxon>
        <taxon>Bacillota</taxon>
        <taxon>Bacilli</taxon>
        <taxon>Lactobacillales</taxon>
        <taxon>Streptococcaceae</taxon>
        <taxon>Pseudolactococcus</taxon>
    </lineage>
</organism>
<dbReference type="GO" id="GO:0032357">
    <property type="term" value="F:oxidized purine DNA binding"/>
    <property type="evidence" value="ECO:0007669"/>
    <property type="project" value="TreeGrafter"/>
</dbReference>
<dbReference type="Gene3D" id="3.90.79.10">
    <property type="entry name" value="Nucleoside Triphosphate Pyrophosphohydrolase"/>
    <property type="match status" value="1"/>
</dbReference>
<comment type="function">
    <text evidence="2">Adenine glycosylase active on G-A mispairs. MutY also corrects error-prone DNA synthesis past GO lesions which are due to the oxidatively damaged form of guanine: 7,8-dihydro-8-oxoguanine (8-oxo-dGTP).</text>
</comment>
<keyword evidence="11" id="KW-0411">Iron-sulfur</keyword>
<name>A0A0D6DVY2_9LACT</name>
<dbReference type="GO" id="GO:0000701">
    <property type="term" value="F:purine-specific mismatch base pair DNA N-glycosylase activity"/>
    <property type="evidence" value="ECO:0007669"/>
    <property type="project" value="UniProtKB-EC"/>
</dbReference>
<dbReference type="CDD" id="cd00056">
    <property type="entry name" value="ENDO3c"/>
    <property type="match status" value="1"/>
</dbReference>
<accession>A0A0D6DVY2</accession>
<evidence type="ECO:0000259" key="15">
    <source>
        <dbReference type="SMART" id="SM00478"/>
    </source>
</evidence>
<dbReference type="Pfam" id="PF00730">
    <property type="entry name" value="HhH-GPD"/>
    <property type="match status" value="1"/>
</dbReference>
<evidence type="ECO:0000256" key="12">
    <source>
        <dbReference type="ARBA" id="ARBA00023204"/>
    </source>
</evidence>
<dbReference type="PROSITE" id="PS01155">
    <property type="entry name" value="ENDONUCLEASE_III_2"/>
    <property type="match status" value="1"/>
</dbReference>
<comment type="similarity">
    <text evidence="3 14">Belongs to the Nth/MutY family.</text>
</comment>
<evidence type="ECO:0000256" key="10">
    <source>
        <dbReference type="ARBA" id="ARBA00023004"/>
    </source>
</evidence>
<dbReference type="InterPro" id="IPR029119">
    <property type="entry name" value="MutY_C"/>
</dbReference>
<dbReference type="SUPFAM" id="SSF55811">
    <property type="entry name" value="Nudix"/>
    <property type="match status" value="1"/>
</dbReference>
<dbReference type="InterPro" id="IPR044298">
    <property type="entry name" value="MIG/MutY"/>
</dbReference>
<evidence type="ECO:0000313" key="16">
    <source>
        <dbReference type="EMBL" id="CEN27944.1"/>
    </source>
</evidence>
<dbReference type="Pfam" id="PF14815">
    <property type="entry name" value="NUDIX_4"/>
    <property type="match status" value="1"/>
</dbReference>
<dbReference type="GO" id="GO:0051539">
    <property type="term" value="F:4 iron, 4 sulfur cluster binding"/>
    <property type="evidence" value="ECO:0007669"/>
    <property type="project" value="UniProtKB-UniRule"/>
</dbReference>
<dbReference type="InterPro" id="IPR023170">
    <property type="entry name" value="HhH_base_excis_C"/>
</dbReference>
<dbReference type="EC" id="3.2.2.31" evidence="4 14"/>
<dbReference type="STRING" id="1364.LP2241_20325"/>
<dbReference type="GO" id="GO:0046872">
    <property type="term" value="F:metal ion binding"/>
    <property type="evidence" value="ECO:0007669"/>
    <property type="project" value="UniProtKB-UniRule"/>
</dbReference>
<proteinExistence type="inferred from homology"/>
<dbReference type="KEGG" id="lpk:LACPI_0744"/>
<dbReference type="PANTHER" id="PTHR42944:SF1">
    <property type="entry name" value="ADENINE DNA GLYCOSYLASE"/>
    <property type="match status" value="1"/>
</dbReference>
<feature type="domain" description="HhH-GPD" evidence="15">
    <location>
        <begin position="52"/>
        <end position="203"/>
    </location>
</feature>
<dbReference type="Gene3D" id="1.10.1670.10">
    <property type="entry name" value="Helix-hairpin-Helix base-excision DNA repair enzymes (C-terminal)"/>
    <property type="match status" value="1"/>
</dbReference>
<evidence type="ECO:0000256" key="7">
    <source>
        <dbReference type="ARBA" id="ARBA00022723"/>
    </source>
</evidence>
<evidence type="ECO:0000256" key="6">
    <source>
        <dbReference type="ARBA" id="ARBA00022485"/>
    </source>
</evidence>
<evidence type="ECO:0000313" key="17">
    <source>
        <dbReference type="Proteomes" id="UP000033166"/>
    </source>
</evidence>
<dbReference type="InterPro" id="IPR011257">
    <property type="entry name" value="DNA_glycosylase"/>
</dbReference>
<dbReference type="GO" id="GO:0035485">
    <property type="term" value="F:adenine/guanine mispair binding"/>
    <property type="evidence" value="ECO:0007669"/>
    <property type="project" value="TreeGrafter"/>
</dbReference>
<dbReference type="Proteomes" id="UP000033166">
    <property type="component" value="Chromosome I"/>
</dbReference>
<dbReference type="RefSeq" id="WP_082095399.1">
    <property type="nucleotide sequence ID" value="NZ_LN774769.1"/>
</dbReference>
<dbReference type="GO" id="GO:0034039">
    <property type="term" value="F:8-oxo-7,8-dihydroguanine DNA N-glycosylase activity"/>
    <property type="evidence" value="ECO:0007669"/>
    <property type="project" value="TreeGrafter"/>
</dbReference>
<comment type="catalytic activity">
    <reaction evidence="1 14">
        <text>Hydrolyzes free adenine bases from 7,8-dihydro-8-oxoguanine:adenine mismatched double-stranded DNA, leaving an apurinic site.</text>
        <dbReference type="EC" id="3.2.2.31"/>
    </reaction>
</comment>
<evidence type="ECO:0000256" key="11">
    <source>
        <dbReference type="ARBA" id="ARBA00023014"/>
    </source>
</evidence>
<reference evidence="17" key="1">
    <citation type="submission" date="2015-01" db="EMBL/GenBank/DDBJ databases">
        <authorList>
            <person name="Andreevskaya M."/>
        </authorList>
    </citation>
    <scope>NUCLEOTIDE SEQUENCE [LARGE SCALE GENOMIC DNA]</scope>
    <source>
        <strain evidence="17">MKFS47</strain>
    </source>
</reference>
<keyword evidence="10 14" id="KW-0408">Iron</keyword>
<keyword evidence="7" id="KW-0479">Metal-binding</keyword>
<dbReference type="GO" id="GO:0006298">
    <property type="term" value="P:mismatch repair"/>
    <property type="evidence" value="ECO:0007669"/>
    <property type="project" value="TreeGrafter"/>
</dbReference>
<dbReference type="CDD" id="cd03431">
    <property type="entry name" value="NUDIX_DNA_Glycosylase_C-MutY"/>
    <property type="match status" value="1"/>
</dbReference>
<dbReference type="AlphaFoldDB" id="A0A0D6DVY2"/>
<dbReference type="InterPro" id="IPR015797">
    <property type="entry name" value="NUDIX_hydrolase-like_dom_sf"/>
</dbReference>
<dbReference type="Gene3D" id="1.10.340.30">
    <property type="entry name" value="Hypothetical protein, domain 2"/>
    <property type="match status" value="1"/>
</dbReference>
<comment type="cofactor">
    <cofactor evidence="14">
        <name>[4Fe-4S] cluster</name>
        <dbReference type="ChEBI" id="CHEBI:49883"/>
    </cofactor>
    <text evidence="14">Binds 1 [4Fe-4S] cluster.</text>
</comment>
<dbReference type="SMART" id="SM00478">
    <property type="entry name" value="ENDO3c"/>
    <property type="match status" value="1"/>
</dbReference>
<dbReference type="InterPro" id="IPR000445">
    <property type="entry name" value="HhH_motif"/>
</dbReference>